<dbReference type="Proteomes" id="UP001228690">
    <property type="component" value="Chromosome"/>
</dbReference>
<proteinExistence type="predicted"/>
<evidence type="ECO:0000313" key="1">
    <source>
        <dbReference type="EMBL" id="WGK68872.1"/>
    </source>
</evidence>
<sequence>MENQDKILKNIGINSKISNIQYPISNIQYPISNIIKEQLFIFSSITLL</sequence>
<keyword evidence="2" id="KW-1185">Reference proteome</keyword>
<organism evidence="1 2">
    <name type="scientific">Candidatus Haliotispira prima</name>
    <dbReference type="NCBI Taxonomy" id="3034016"/>
    <lineage>
        <taxon>Bacteria</taxon>
        <taxon>Pseudomonadati</taxon>
        <taxon>Spirochaetota</taxon>
        <taxon>Spirochaetia</taxon>
        <taxon>Spirochaetales</taxon>
        <taxon>Spirochaetaceae</taxon>
        <taxon>Candidatus Haliotispira</taxon>
    </lineage>
</organism>
<gene>
    <name evidence="1" type="ORF">P0082_10340</name>
</gene>
<reference evidence="1 2" key="1">
    <citation type="submission" date="2023-04" db="EMBL/GenBank/DDBJ databases">
        <title>Spirochaete genome identified in red abalone sample constitutes a novel genus.</title>
        <authorList>
            <person name="Sharma S.P."/>
            <person name="Purcell C.M."/>
            <person name="Hyde J.R."/>
            <person name="Severin A.J."/>
        </authorList>
    </citation>
    <scope>NUCLEOTIDE SEQUENCE [LARGE SCALE GENOMIC DNA]</scope>
    <source>
        <strain evidence="1 2">SP-2023</strain>
    </source>
</reference>
<accession>A0ABY8MFX2</accession>
<dbReference type="EMBL" id="CP123443">
    <property type="protein sequence ID" value="WGK68872.1"/>
    <property type="molecule type" value="Genomic_DNA"/>
</dbReference>
<dbReference type="RefSeq" id="WP_326927059.1">
    <property type="nucleotide sequence ID" value="NZ_CP123443.1"/>
</dbReference>
<evidence type="ECO:0000313" key="2">
    <source>
        <dbReference type="Proteomes" id="UP001228690"/>
    </source>
</evidence>
<protein>
    <submittedName>
        <fullName evidence="1">Uncharacterized protein</fullName>
    </submittedName>
</protein>
<name>A0ABY8MFX2_9SPIO</name>